<evidence type="ECO:0000313" key="4">
    <source>
        <dbReference type="Proteomes" id="UP000663833"/>
    </source>
</evidence>
<sequence length="484" mass="56537">MSKFNVFILCCMVIVVVCANDKQNKTKDEHICGSIVNVLCVTDILTDIAKAAKNVQQLATDIDNKIFRDDPSKLSLLVNKIQKMTLLEPTFPATTYHRESIWKNDVERENFIHIIREEYYAISFLYKSIQNLHHTDSTWGKHLDTLLNKAQFILRKDMFCNYVHILRVYLADWLPIEQINGIKLPKNEKRELSSFEYNTYAAIIVQLLINWTRSIETNRSDKTAFVSRKSQCLLSIFDVDRLSNTRASLKLQQLLVKFMSPLASLILVLLSINCVASYNLRRSQNDHMCTMMGSILCMKEELTIIETVSQAISRQASEIIKIIEEPITAIGTLHDNVERELNNTQMNVPKAEYHMKFSQHSNIDKEFLTNLFLEAHNAMIFFYNSIEDLLRIDVPYTAAVDKLFKRINYDLREEMICRYRRALYVFSQKWKSANEIERMNFTKHEHERAKSMTHHVHSIVILRRLKEWVALISYVIVNLSNKIN</sequence>
<feature type="signal peptide" evidence="2">
    <location>
        <begin position="1"/>
        <end position="19"/>
    </location>
</feature>
<feature type="chain" id="PRO_5032944137" evidence="2">
    <location>
        <begin position="20"/>
        <end position="484"/>
    </location>
</feature>
<organism evidence="3 4">
    <name type="scientific">Rotaria socialis</name>
    <dbReference type="NCBI Taxonomy" id="392032"/>
    <lineage>
        <taxon>Eukaryota</taxon>
        <taxon>Metazoa</taxon>
        <taxon>Spiralia</taxon>
        <taxon>Gnathifera</taxon>
        <taxon>Rotifera</taxon>
        <taxon>Eurotatoria</taxon>
        <taxon>Bdelloidea</taxon>
        <taxon>Philodinida</taxon>
        <taxon>Philodinidae</taxon>
        <taxon>Rotaria</taxon>
    </lineage>
</organism>
<dbReference type="AlphaFoldDB" id="A0A818QMI7"/>
<dbReference type="EMBL" id="CAJNYD010004816">
    <property type="protein sequence ID" value="CAF3639080.1"/>
    <property type="molecule type" value="Genomic_DNA"/>
</dbReference>
<protein>
    <submittedName>
        <fullName evidence="3">Uncharacterized protein</fullName>
    </submittedName>
</protein>
<keyword evidence="1" id="KW-0472">Membrane</keyword>
<proteinExistence type="predicted"/>
<keyword evidence="1" id="KW-0812">Transmembrane</keyword>
<dbReference type="Proteomes" id="UP000663833">
    <property type="component" value="Unassembled WGS sequence"/>
</dbReference>
<accession>A0A818QMI7</accession>
<name>A0A818QMI7_9BILA</name>
<reference evidence="3" key="1">
    <citation type="submission" date="2021-02" db="EMBL/GenBank/DDBJ databases">
        <authorList>
            <person name="Nowell W R."/>
        </authorList>
    </citation>
    <scope>NUCLEOTIDE SEQUENCE</scope>
</reference>
<keyword evidence="2" id="KW-0732">Signal</keyword>
<gene>
    <name evidence="3" type="ORF">LUA448_LOCUS32345</name>
</gene>
<comment type="caution">
    <text evidence="3">The sequence shown here is derived from an EMBL/GenBank/DDBJ whole genome shotgun (WGS) entry which is preliminary data.</text>
</comment>
<feature type="transmembrane region" description="Helical" evidence="1">
    <location>
        <begin position="258"/>
        <end position="278"/>
    </location>
</feature>
<evidence type="ECO:0000313" key="3">
    <source>
        <dbReference type="EMBL" id="CAF3639080.1"/>
    </source>
</evidence>
<evidence type="ECO:0000256" key="2">
    <source>
        <dbReference type="SAM" id="SignalP"/>
    </source>
</evidence>
<evidence type="ECO:0000256" key="1">
    <source>
        <dbReference type="SAM" id="Phobius"/>
    </source>
</evidence>
<keyword evidence="1" id="KW-1133">Transmembrane helix</keyword>